<comment type="caution">
    <text evidence="1">The sequence shown here is derived from an EMBL/GenBank/DDBJ whole genome shotgun (WGS) entry which is preliminary data.</text>
</comment>
<evidence type="ECO:0008006" key="3">
    <source>
        <dbReference type="Google" id="ProtNLM"/>
    </source>
</evidence>
<name>A0A939BNY7_9FIRM</name>
<dbReference type="AlphaFoldDB" id="A0A939BNY7"/>
<gene>
    <name evidence="1" type="ORF">JOC47_000847</name>
</gene>
<sequence>MKIIYYCYGGTHSSVLAAAIHTGQLVSKGVPSKKQINDLALYDKISKKELGRPFFYGADEFGNLVYVLGLGSKRELIKEFLLDYLKLFNIKTEEIILVAALPYVSSFTKIGGFLSRRLGLVSLGRPIVTYTLQKLYPEYDNLVSQVKAKLRNID</sequence>
<dbReference type="EMBL" id="JAFBDQ010000003">
    <property type="protein sequence ID" value="MBM7556013.1"/>
    <property type="molecule type" value="Genomic_DNA"/>
</dbReference>
<dbReference type="Pfam" id="PF11385">
    <property type="entry name" value="DUF3189"/>
    <property type="match status" value="1"/>
</dbReference>
<organism evidence="1 2">
    <name type="scientific">Halanaerobacter jeridensis</name>
    <dbReference type="NCBI Taxonomy" id="706427"/>
    <lineage>
        <taxon>Bacteria</taxon>
        <taxon>Bacillati</taxon>
        <taxon>Bacillota</taxon>
        <taxon>Clostridia</taxon>
        <taxon>Halanaerobiales</taxon>
        <taxon>Halobacteroidaceae</taxon>
        <taxon>Halanaerobacter</taxon>
    </lineage>
</organism>
<dbReference type="RefSeq" id="WP_204700717.1">
    <property type="nucleotide sequence ID" value="NZ_JAFBDQ010000003.1"/>
</dbReference>
<dbReference type="Proteomes" id="UP000774000">
    <property type="component" value="Unassembled WGS sequence"/>
</dbReference>
<protein>
    <recommendedName>
        <fullName evidence="3">DUF3189 family protein</fullName>
    </recommendedName>
</protein>
<evidence type="ECO:0000313" key="2">
    <source>
        <dbReference type="Proteomes" id="UP000774000"/>
    </source>
</evidence>
<dbReference type="InterPro" id="IPR021525">
    <property type="entry name" value="DUF3189"/>
</dbReference>
<keyword evidence="2" id="KW-1185">Reference proteome</keyword>
<proteinExistence type="predicted"/>
<accession>A0A939BNY7</accession>
<evidence type="ECO:0000313" key="1">
    <source>
        <dbReference type="EMBL" id="MBM7556013.1"/>
    </source>
</evidence>
<reference evidence="1" key="1">
    <citation type="submission" date="2021-01" db="EMBL/GenBank/DDBJ databases">
        <title>Genomic Encyclopedia of Type Strains, Phase IV (KMG-IV): sequencing the most valuable type-strain genomes for metagenomic binning, comparative biology and taxonomic classification.</title>
        <authorList>
            <person name="Goeker M."/>
        </authorList>
    </citation>
    <scope>NUCLEOTIDE SEQUENCE</scope>
    <source>
        <strain evidence="1">DSM 23230</strain>
    </source>
</reference>